<dbReference type="OrthoDB" id="5740960at2"/>
<organism evidence="3 4">
    <name type="scientific">Palleronia sediminis</name>
    <dbReference type="NCBI Taxonomy" id="2547833"/>
    <lineage>
        <taxon>Bacteria</taxon>
        <taxon>Pseudomonadati</taxon>
        <taxon>Pseudomonadota</taxon>
        <taxon>Alphaproteobacteria</taxon>
        <taxon>Rhodobacterales</taxon>
        <taxon>Roseobacteraceae</taxon>
        <taxon>Palleronia</taxon>
    </lineage>
</organism>
<dbReference type="PROSITE" id="PS50404">
    <property type="entry name" value="GST_NTER"/>
    <property type="match status" value="1"/>
</dbReference>
<dbReference type="GO" id="GO:0016740">
    <property type="term" value="F:transferase activity"/>
    <property type="evidence" value="ECO:0007669"/>
    <property type="project" value="UniProtKB-KW"/>
</dbReference>
<dbReference type="SFLD" id="SFLDG00358">
    <property type="entry name" value="Main_(cytGST)"/>
    <property type="match status" value="1"/>
</dbReference>
<dbReference type="InterPro" id="IPR004046">
    <property type="entry name" value="GST_C"/>
</dbReference>
<dbReference type="InterPro" id="IPR004045">
    <property type="entry name" value="Glutathione_S-Trfase_N"/>
</dbReference>
<dbReference type="Proteomes" id="UP000295701">
    <property type="component" value="Unassembled WGS sequence"/>
</dbReference>
<gene>
    <name evidence="3" type="ORF">E2L08_01945</name>
</gene>
<dbReference type="SUPFAM" id="SSF47616">
    <property type="entry name" value="GST C-terminal domain-like"/>
    <property type="match status" value="1"/>
</dbReference>
<dbReference type="InterPro" id="IPR036249">
    <property type="entry name" value="Thioredoxin-like_sf"/>
</dbReference>
<dbReference type="PANTHER" id="PTHR44051">
    <property type="entry name" value="GLUTATHIONE S-TRANSFERASE-RELATED"/>
    <property type="match status" value="1"/>
</dbReference>
<dbReference type="SFLD" id="SFLDS00019">
    <property type="entry name" value="Glutathione_Transferase_(cytos"/>
    <property type="match status" value="1"/>
</dbReference>
<dbReference type="Pfam" id="PF00043">
    <property type="entry name" value="GST_C"/>
    <property type="match status" value="1"/>
</dbReference>
<dbReference type="CDD" id="cd03046">
    <property type="entry name" value="GST_N_GTT1_like"/>
    <property type="match status" value="1"/>
</dbReference>
<dbReference type="PANTHER" id="PTHR44051:SF21">
    <property type="entry name" value="GLUTATHIONE S-TRANSFERASE FAMILY PROTEIN"/>
    <property type="match status" value="1"/>
</dbReference>
<keyword evidence="3" id="KW-0808">Transferase</keyword>
<protein>
    <submittedName>
        <fullName evidence="3">Glutathione S-transferase family protein</fullName>
    </submittedName>
</protein>
<keyword evidence="4" id="KW-1185">Reference proteome</keyword>
<proteinExistence type="predicted"/>
<evidence type="ECO:0000259" key="2">
    <source>
        <dbReference type="PROSITE" id="PS50405"/>
    </source>
</evidence>
<reference evidence="3 4" key="1">
    <citation type="submission" date="2019-03" db="EMBL/GenBank/DDBJ databases">
        <title>Primorskyibacter sp. SS33 isolated from sediments.</title>
        <authorList>
            <person name="Xunke S."/>
        </authorList>
    </citation>
    <scope>NUCLEOTIDE SEQUENCE [LARGE SCALE GENOMIC DNA]</scope>
    <source>
        <strain evidence="3 4">SS33</strain>
    </source>
</reference>
<evidence type="ECO:0000313" key="3">
    <source>
        <dbReference type="EMBL" id="TDL84252.1"/>
    </source>
</evidence>
<dbReference type="InterPro" id="IPR036282">
    <property type="entry name" value="Glutathione-S-Trfase_C_sf"/>
</dbReference>
<evidence type="ECO:0000313" key="4">
    <source>
        <dbReference type="Proteomes" id="UP000295701"/>
    </source>
</evidence>
<dbReference type="InterPro" id="IPR040079">
    <property type="entry name" value="Glutathione_S-Trfase"/>
</dbReference>
<dbReference type="EMBL" id="SNAA01000001">
    <property type="protein sequence ID" value="TDL84252.1"/>
    <property type="molecule type" value="Genomic_DNA"/>
</dbReference>
<dbReference type="Pfam" id="PF13409">
    <property type="entry name" value="GST_N_2"/>
    <property type="match status" value="1"/>
</dbReference>
<dbReference type="Gene3D" id="3.40.30.10">
    <property type="entry name" value="Glutaredoxin"/>
    <property type="match status" value="1"/>
</dbReference>
<feature type="domain" description="GST N-terminal" evidence="1">
    <location>
        <begin position="1"/>
        <end position="79"/>
    </location>
</feature>
<feature type="domain" description="GST C-terminal" evidence="2">
    <location>
        <begin position="85"/>
        <end position="216"/>
    </location>
</feature>
<dbReference type="InterPro" id="IPR010987">
    <property type="entry name" value="Glutathione-S-Trfase_C-like"/>
</dbReference>
<comment type="caution">
    <text evidence="3">The sequence shown here is derived from an EMBL/GenBank/DDBJ whole genome shotgun (WGS) entry which is preliminary data.</text>
</comment>
<name>A0A4R6ALM7_9RHOB</name>
<accession>A0A4R6ALM7</accession>
<dbReference type="AlphaFoldDB" id="A0A4R6ALM7"/>
<dbReference type="Gene3D" id="1.20.1050.10">
    <property type="match status" value="1"/>
</dbReference>
<sequence length="228" mass="25963">MIVLHHCHGTRSMRVLWLLHELGVEFSLRVRPFDRTLRDPEYLSINPSGRVPALEIDGETVWESGAILEILCERFPERGLGRPPGDIDRPDFLTWLHFAETISQSSTALTQQHIVLREDAMRSPTVMRLEAARLGKLFAAIEGRLSTPVENRDYLLTSGFSAADIAVGQAVWMARHFAPLDPFPEVARWYREITEREAFRRSLPPADAEPLYASDFYPAWPDADTVPR</sequence>
<dbReference type="SFLD" id="SFLDG01150">
    <property type="entry name" value="Main.1:_Beta-like"/>
    <property type="match status" value="1"/>
</dbReference>
<dbReference type="RefSeq" id="WP_133395351.1">
    <property type="nucleotide sequence ID" value="NZ_SNAA01000001.1"/>
</dbReference>
<dbReference type="PROSITE" id="PS50405">
    <property type="entry name" value="GST_CTER"/>
    <property type="match status" value="1"/>
</dbReference>
<evidence type="ECO:0000259" key="1">
    <source>
        <dbReference type="PROSITE" id="PS50404"/>
    </source>
</evidence>
<dbReference type="SUPFAM" id="SSF52833">
    <property type="entry name" value="Thioredoxin-like"/>
    <property type="match status" value="1"/>
</dbReference>